<keyword evidence="6 8" id="KW-0862">Zinc</keyword>
<accession>A0A1I7MRX3</accession>
<evidence type="ECO:0000256" key="1">
    <source>
        <dbReference type="ARBA" id="ARBA00010669"/>
    </source>
</evidence>
<keyword evidence="11" id="KW-1185">Reference proteome</keyword>
<feature type="domain" description="CMP/dCMP-type deaminase" evidence="9">
    <location>
        <begin position="1"/>
        <end position="148"/>
    </location>
</feature>
<evidence type="ECO:0000256" key="7">
    <source>
        <dbReference type="ARBA" id="ARBA00048045"/>
    </source>
</evidence>
<feature type="binding site" evidence="8">
    <location>
        <position position="83"/>
    </location>
    <ligand>
        <name>Zn(2+)</name>
        <dbReference type="ChEBI" id="CHEBI:29105"/>
        <note>catalytic</note>
    </ligand>
</feature>
<dbReference type="EMBL" id="FPCG01000012">
    <property type="protein sequence ID" value="SFV24609.1"/>
    <property type="molecule type" value="Genomic_DNA"/>
</dbReference>
<feature type="binding site" evidence="8">
    <location>
        <position position="86"/>
    </location>
    <ligand>
        <name>Zn(2+)</name>
        <dbReference type="ChEBI" id="CHEBI:29105"/>
        <note>catalytic</note>
    </ligand>
</feature>
<gene>
    <name evidence="8" type="primary">tadA</name>
    <name evidence="10" type="ORF">SAMN04487966_11212</name>
</gene>
<protein>
    <recommendedName>
        <fullName evidence="8">tRNA-specific adenosine deaminase</fullName>
        <ecNumber evidence="8">3.5.4.33</ecNumber>
    </recommendedName>
</protein>
<evidence type="ECO:0000256" key="8">
    <source>
        <dbReference type="HAMAP-Rule" id="MF_00972"/>
    </source>
</evidence>
<comment type="similarity">
    <text evidence="1">Belongs to the cytidine and deoxycytidylate deaminase family. ADAT2 subfamily.</text>
</comment>
<sequence>MGLALAEAAKTEAAGDVPIGAVVIGPDGQVLGAGFNEREAGGDPTAHAEVLALRRAAQARAVSGKGDGWRLSDCTLVVTLEPCAMCAGAMVLARVPQLVFGAWDPKAGACGSVFDVVREPRLNHWVEVHPGVREDECAELLREFFRAHRG</sequence>
<dbReference type="GO" id="GO:0002100">
    <property type="term" value="P:tRNA wobble adenosine to inosine editing"/>
    <property type="evidence" value="ECO:0007669"/>
    <property type="project" value="UniProtKB-UniRule"/>
</dbReference>
<evidence type="ECO:0000313" key="10">
    <source>
        <dbReference type="EMBL" id="SFV24609.1"/>
    </source>
</evidence>
<dbReference type="PANTHER" id="PTHR11079:SF202">
    <property type="entry name" value="TRNA-SPECIFIC ADENOSINE DEAMINASE"/>
    <property type="match status" value="1"/>
</dbReference>
<dbReference type="SUPFAM" id="SSF53927">
    <property type="entry name" value="Cytidine deaminase-like"/>
    <property type="match status" value="1"/>
</dbReference>
<keyword evidence="4 8" id="KW-0479">Metal-binding</keyword>
<proteinExistence type="inferred from homology"/>
<dbReference type="PANTHER" id="PTHR11079">
    <property type="entry name" value="CYTOSINE DEAMINASE FAMILY MEMBER"/>
    <property type="match status" value="1"/>
</dbReference>
<dbReference type="EC" id="3.5.4.33" evidence="8"/>
<reference evidence="10 11" key="1">
    <citation type="submission" date="2016-10" db="EMBL/GenBank/DDBJ databases">
        <authorList>
            <person name="de Groot N.N."/>
        </authorList>
    </citation>
    <scope>NUCLEOTIDE SEQUENCE [LARGE SCALE GENOMIC DNA]</scope>
    <source>
        <strain evidence="10 11">CGMCC 1.7054</strain>
    </source>
</reference>
<dbReference type="InterPro" id="IPR016192">
    <property type="entry name" value="APOBEC/CMP_deaminase_Zn-bd"/>
</dbReference>
<dbReference type="PROSITE" id="PS51747">
    <property type="entry name" value="CYT_DCMP_DEAMINASES_2"/>
    <property type="match status" value="1"/>
</dbReference>
<keyword evidence="3 8" id="KW-0819">tRNA processing</keyword>
<name>A0A1I7MRX3_9MICC</name>
<dbReference type="GO" id="GO:0052717">
    <property type="term" value="F:tRNA-specific adenosine-34 deaminase activity"/>
    <property type="evidence" value="ECO:0007669"/>
    <property type="project" value="UniProtKB-UniRule"/>
</dbReference>
<evidence type="ECO:0000256" key="4">
    <source>
        <dbReference type="ARBA" id="ARBA00022723"/>
    </source>
</evidence>
<dbReference type="InterPro" id="IPR028883">
    <property type="entry name" value="tRNA_aden_deaminase"/>
</dbReference>
<dbReference type="GO" id="GO:0008270">
    <property type="term" value="F:zinc ion binding"/>
    <property type="evidence" value="ECO:0007669"/>
    <property type="project" value="UniProtKB-UniRule"/>
</dbReference>
<dbReference type="InterPro" id="IPR058535">
    <property type="entry name" value="MafB19-deam"/>
</dbReference>
<dbReference type="HAMAP" id="MF_00972">
    <property type="entry name" value="tRNA_aden_deaminase"/>
    <property type="match status" value="1"/>
</dbReference>
<dbReference type="Proteomes" id="UP000198881">
    <property type="component" value="Unassembled WGS sequence"/>
</dbReference>
<keyword evidence="5 8" id="KW-0378">Hydrolase</keyword>
<dbReference type="AlphaFoldDB" id="A0A1I7MRX3"/>
<dbReference type="InterPro" id="IPR002125">
    <property type="entry name" value="CMP_dCMP_dom"/>
</dbReference>
<feature type="active site" description="Proton donor" evidence="8">
    <location>
        <position position="49"/>
    </location>
</feature>
<evidence type="ECO:0000256" key="6">
    <source>
        <dbReference type="ARBA" id="ARBA00022833"/>
    </source>
</evidence>
<evidence type="ECO:0000256" key="3">
    <source>
        <dbReference type="ARBA" id="ARBA00022694"/>
    </source>
</evidence>
<dbReference type="RefSeq" id="WP_245760815.1">
    <property type="nucleotide sequence ID" value="NZ_CP136963.1"/>
</dbReference>
<dbReference type="PROSITE" id="PS00903">
    <property type="entry name" value="CYT_DCMP_DEAMINASES_1"/>
    <property type="match status" value="1"/>
</dbReference>
<comment type="catalytic activity">
    <reaction evidence="7 8">
        <text>adenosine(34) in tRNA + H2O + H(+) = inosine(34) in tRNA + NH4(+)</text>
        <dbReference type="Rhea" id="RHEA:43168"/>
        <dbReference type="Rhea" id="RHEA-COMP:10373"/>
        <dbReference type="Rhea" id="RHEA-COMP:10374"/>
        <dbReference type="ChEBI" id="CHEBI:15377"/>
        <dbReference type="ChEBI" id="CHEBI:15378"/>
        <dbReference type="ChEBI" id="CHEBI:28938"/>
        <dbReference type="ChEBI" id="CHEBI:74411"/>
        <dbReference type="ChEBI" id="CHEBI:82852"/>
        <dbReference type="EC" id="3.5.4.33"/>
    </reaction>
</comment>
<evidence type="ECO:0000256" key="2">
    <source>
        <dbReference type="ARBA" id="ARBA00011738"/>
    </source>
</evidence>
<evidence type="ECO:0000256" key="5">
    <source>
        <dbReference type="ARBA" id="ARBA00022801"/>
    </source>
</evidence>
<comment type="function">
    <text evidence="8">Catalyzes the deamination of adenosine to inosine at the wobble position 34 of tRNA(Arg2).</text>
</comment>
<organism evidence="10 11">
    <name type="scientific">Micrococcus terreus</name>
    <dbReference type="NCBI Taxonomy" id="574650"/>
    <lineage>
        <taxon>Bacteria</taxon>
        <taxon>Bacillati</taxon>
        <taxon>Actinomycetota</taxon>
        <taxon>Actinomycetes</taxon>
        <taxon>Micrococcales</taxon>
        <taxon>Micrococcaceae</taxon>
        <taxon>Micrococcus</taxon>
    </lineage>
</organism>
<dbReference type="STRING" id="574650.SAMN04487966_11212"/>
<evidence type="ECO:0000259" key="9">
    <source>
        <dbReference type="PROSITE" id="PS51747"/>
    </source>
</evidence>
<comment type="cofactor">
    <cofactor evidence="8">
        <name>Zn(2+)</name>
        <dbReference type="ChEBI" id="CHEBI:29105"/>
    </cofactor>
    <text evidence="8">Binds 1 zinc ion per subunit.</text>
</comment>
<comment type="subunit">
    <text evidence="2 8">Homodimer.</text>
</comment>
<feature type="binding site" evidence="8">
    <location>
        <position position="47"/>
    </location>
    <ligand>
        <name>Zn(2+)</name>
        <dbReference type="ChEBI" id="CHEBI:29105"/>
        <note>catalytic</note>
    </ligand>
</feature>
<dbReference type="InterPro" id="IPR016193">
    <property type="entry name" value="Cytidine_deaminase-like"/>
</dbReference>
<dbReference type="Gene3D" id="3.40.140.10">
    <property type="entry name" value="Cytidine Deaminase, domain 2"/>
    <property type="match status" value="1"/>
</dbReference>
<dbReference type="Pfam" id="PF14437">
    <property type="entry name" value="MafB19-deam"/>
    <property type="match status" value="1"/>
</dbReference>
<evidence type="ECO:0000313" key="11">
    <source>
        <dbReference type="Proteomes" id="UP000198881"/>
    </source>
</evidence>
<dbReference type="CDD" id="cd01285">
    <property type="entry name" value="nucleoside_deaminase"/>
    <property type="match status" value="1"/>
</dbReference>